<dbReference type="EMBL" id="MRCA01000001">
    <property type="protein sequence ID" value="OKH16594.1"/>
    <property type="molecule type" value="Genomic_DNA"/>
</dbReference>
<sequence>MLISADTRISFPLSLVYATYRDKLIELVPYMPNVRQIEVKSRQEEDKRVYSINEWHGGGDIPLAARAILSEDMLSWTEYNTWNEAEFVVEWQIKTHAFTEAVHCAGKNRFIADGDATLIKSRGELIIDPKQIKGVPWFIATKVANIVEDFLSKKVEPNLFQMSEGVRQYLEKQTKG</sequence>
<organism evidence="1 2">
    <name type="scientific">Fischerella major NIES-592</name>
    <dbReference type="NCBI Taxonomy" id="210994"/>
    <lineage>
        <taxon>Bacteria</taxon>
        <taxon>Bacillati</taxon>
        <taxon>Cyanobacteriota</taxon>
        <taxon>Cyanophyceae</taxon>
        <taxon>Nostocales</taxon>
        <taxon>Hapalosiphonaceae</taxon>
        <taxon>Fischerella</taxon>
    </lineage>
</organism>
<evidence type="ECO:0008006" key="3">
    <source>
        <dbReference type="Google" id="ProtNLM"/>
    </source>
</evidence>
<name>A0A1U7H5Q2_9CYAN</name>
<comment type="caution">
    <text evidence="1">The sequence shown here is derived from an EMBL/GenBank/DDBJ whole genome shotgun (WGS) entry which is preliminary data.</text>
</comment>
<keyword evidence="2" id="KW-1185">Reference proteome</keyword>
<accession>A0A1U7H5Q2</accession>
<protein>
    <recommendedName>
        <fullName evidence="3">Coenzyme Q-binding protein COQ10 START domain-containing protein</fullName>
    </recommendedName>
</protein>
<evidence type="ECO:0000313" key="2">
    <source>
        <dbReference type="Proteomes" id="UP000186391"/>
    </source>
</evidence>
<dbReference type="GeneID" id="35797748"/>
<dbReference type="Gene3D" id="3.30.530.20">
    <property type="match status" value="1"/>
</dbReference>
<evidence type="ECO:0000313" key="1">
    <source>
        <dbReference type="EMBL" id="OKH16594.1"/>
    </source>
</evidence>
<dbReference type="Proteomes" id="UP000186391">
    <property type="component" value="Unassembled WGS sequence"/>
</dbReference>
<dbReference type="AlphaFoldDB" id="A0A1U7H5Q2"/>
<gene>
    <name evidence="1" type="ORF">NIES592_02895</name>
</gene>
<proteinExistence type="predicted"/>
<dbReference type="RefSeq" id="WP_009460312.1">
    <property type="nucleotide sequence ID" value="NZ_MRCA01000001.1"/>
</dbReference>
<dbReference type="OrthoDB" id="459727at2"/>
<dbReference type="InterPro" id="IPR023393">
    <property type="entry name" value="START-like_dom_sf"/>
</dbReference>
<reference evidence="1 2" key="1">
    <citation type="submission" date="2016-11" db="EMBL/GenBank/DDBJ databases">
        <title>Draft Genome Sequences of Nine Cyanobacterial Strains from Diverse Habitats.</title>
        <authorList>
            <person name="Zhu T."/>
            <person name="Hou S."/>
            <person name="Lu X."/>
            <person name="Hess W.R."/>
        </authorList>
    </citation>
    <scope>NUCLEOTIDE SEQUENCE [LARGE SCALE GENOMIC DNA]</scope>
    <source>
        <strain evidence="1 2">NIES-592</strain>
    </source>
</reference>